<protein>
    <submittedName>
        <fullName evidence="2">Trypsin-like serine protease</fullName>
    </submittedName>
</protein>
<dbReference type="RefSeq" id="WP_182921314.1">
    <property type="nucleotide sequence ID" value="NZ_WNXD01000001.1"/>
</dbReference>
<dbReference type="EMBL" id="WNXD01000001">
    <property type="protein sequence ID" value="MBB2144631.1"/>
    <property type="molecule type" value="Genomic_DNA"/>
</dbReference>
<keyword evidence="2" id="KW-0378">Hydrolase</keyword>
<dbReference type="SUPFAM" id="SSF50494">
    <property type="entry name" value="Trypsin-like serine proteases"/>
    <property type="match status" value="1"/>
</dbReference>
<dbReference type="InterPro" id="IPR043504">
    <property type="entry name" value="Peptidase_S1_PA_chymotrypsin"/>
</dbReference>
<dbReference type="GO" id="GO:0006508">
    <property type="term" value="P:proteolysis"/>
    <property type="evidence" value="ECO:0007669"/>
    <property type="project" value="UniProtKB-KW"/>
</dbReference>
<evidence type="ECO:0000313" key="3">
    <source>
        <dbReference type="Proteomes" id="UP000601055"/>
    </source>
</evidence>
<evidence type="ECO:0000259" key="1">
    <source>
        <dbReference type="Pfam" id="PF00089"/>
    </source>
</evidence>
<name>A0A923IU90_9SPHI</name>
<reference evidence="2" key="1">
    <citation type="submission" date="2019-11" db="EMBL/GenBank/DDBJ databases">
        <title>Description of Pedobacter sp. LMG 31464T.</title>
        <authorList>
            <person name="Carlier A."/>
            <person name="Qi S."/>
            <person name="Vandamme P."/>
        </authorList>
    </citation>
    <scope>NUCLEOTIDE SEQUENCE</scope>
    <source>
        <strain evidence="2">LMG 31464</strain>
    </source>
</reference>
<evidence type="ECO:0000313" key="2">
    <source>
        <dbReference type="EMBL" id="MBB2144631.1"/>
    </source>
</evidence>
<dbReference type="InterPro" id="IPR001254">
    <property type="entry name" value="Trypsin_dom"/>
</dbReference>
<comment type="caution">
    <text evidence="2">The sequence shown here is derived from an EMBL/GenBank/DDBJ whole genome shotgun (WGS) entry which is preliminary data.</text>
</comment>
<accession>A0A923IU90</accession>
<dbReference type="InterPro" id="IPR009003">
    <property type="entry name" value="Peptidase_S1_PA"/>
</dbReference>
<dbReference type="Gene3D" id="2.40.10.10">
    <property type="entry name" value="Trypsin-like serine proteases"/>
    <property type="match status" value="1"/>
</dbReference>
<feature type="domain" description="Peptidase S1" evidence="1">
    <location>
        <begin position="27"/>
        <end position="185"/>
    </location>
</feature>
<sequence length="373" mass="43181">MPKKILNQCCVRTYLMHDGKRVNQGSGVIVTHDEKFFVLTAEHCIAGENDEFKDIDPENIIIEYQDDFSAPFQKINVLSVFELDKINDWALLEIEKPNIDCDFMQVKLGDKFVMDEGIYFRGYQSYNDSSPRTWEGSIIDLAQKEFKITIKGTFEQGGELGANLAKGLSGSGVYMIRGNTLYLIGHLKNVIGEIALNNDIMCCKLTNLNEKLNKRDWTDMGSLNELDVWEKTNQKLVTEEDVKGWIEGHDEYFDKLLRKSKTLYPDEKAETVARERILSFLEQEYKNDQIRNVSDLISKYEATSEVFEQAVKSDYTRTVNTRNEAKDLLLKLQTEFSEHIKDLVNDKSNKRNLELAKHKVTWWLMNCSFNFVE</sequence>
<dbReference type="Pfam" id="PF00089">
    <property type="entry name" value="Trypsin"/>
    <property type="match status" value="1"/>
</dbReference>
<keyword evidence="2" id="KW-0645">Protease</keyword>
<gene>
    <name evidence="2" type="ORF">GM921_03990</name>
</gene>
<dbReference type="AlphaFoldDB" id="A0A923IU90"/>
<dbReference type="Proteomes" id="UP000601055">
    <property type="component" value="Unassembled WGS sequence"/>
</dbReference>
<dbReference type="GO" id="GO:0004252">
    <property type="term" value="F:serine-type endopeptidase activity"/>
    <property type="evidence" value="ECO:0007669"/>
    <property type="project" value="InterPro"/>
</dbReference>
<organism evidence="2 3">
    <name type="scientific">Pedobacter planticolens</name>
    <dbReference type="NCBI Taxonomy" id="2679964"/>
    <lineage>
        <taxon>Bacteria</taxon>
        <taxon>Pseudomonadati</taxon>
        <taxon>Bacteroidota</taxon>
        <taxon>Sphingobacteriia</taxon>
        <taxon>Sphingobacteriales</taxon>
        <taxon>Sphingobacteriaceae</taxon>
        <taxon>Pedobacter</taxon>
    </lineage>
</organism>
<proteinExistence type="predicted"/>
<keyword evidence="3" id="KW-1185">Reference proteome</keyword>